<evidence type="ECO:0000313" key="3">
    <source>
        <dbReference type="Proteomes" id="UP000799291"/>
    </source>
</evidence>
<evidence type="ECO:0000313" key="2">
    <source>
        <dbReference type="EMBL" id="KAF2678533.1"/>
    </source>
</evidence>
<keyword evidence="3" id="KW-1185">Reference proteome</keyword>
<feature type="compositionally biased region" description="Basic and acidic residues" evidence="1">
    <location>
        <begin position="666"/>
        <end position="683"/>
    </location>
</feature>
<feature type="region of interest" description="Disordered" evidence="1">
    <location>
        <begin position="550"/>
        <end position="611"/>
    </location>
</feature>
<feature type="compositionally biased region" description="Pro residues" evidence="1">
    <location>
        <begin position="573"/>
        <end position="582"/>
    </location>
</feature>
<sequence length="683" mass="76602">MEKNLDVDAEVLQSKVCNLWSWIDGLAKVHDSRCSSPSVTEKAKKLYTKWKAIFDGEEVRVATTEKGPAHEGELGGDHVEAIHTPNLEDSQDTEVSSPPSESESDWKSGASSANQSFGLAECFDDSAQSEVPGLTSSAPESYTKTNSDAPLYLKQYVRQTYPQQHKKAQSGITNASFEVTRLRKIKKYSPLYLAIRRSMAGRKATSSDMTTPAIPSQSTASTPIFTVQATLPNWFFDRDTVIARAKKGMKKAEACIEIFEEVLDHVGQFTDTDPESEAELEDHLRILREHAYKCAAGLTELANFGQIPSVISLPPWIAKTPTLVFFKTSFAKRRRKARAARDLQVQQRAYEASLAIAKEDHPRQETIQKLEAALGDQESAQKNRGLMIGNLKKIQPHKKPRMPKPSPKPTKYDAEKKLQEGEQLAEAIRQRDETLKNKASPKVPMITEPVLVRNSIRTTSKEHKKREVKDYSHKMVAAFKEILAMKAEKTELKTEKTELKTEKTELKTEKTELKTEKTELKTEKTELKTEKTELKTEKKRLAEILEQRVKLFGEPEPEQLSREPKPARITTGPRPPFHPPPVMASSDGFPRLPPGRESSSAQKHKKAKSTLPYAAAAKKSVGDYVGTLKITRYPVKLEEEKEAQRPVTGGRVFTGAESAYHGNGKKGLENMLKKQTENYNKHE</sequence>
<accession>A0A6G1IKL7</accession>
<gene>
    <name evidence="2" type="ORF">K458DRAFT_394808</name>
</gene>
<reference evidence="2" key="1">
    <citation type="journal article" date="2020" name="Stud. Mycol.">
        <title>101 Dothideomycetes genomes: a test case for predicting lifestyles and emergence of pathogens.</title>
        <authorList>
            <person name="Haridas S."/>
            <person name="Albert R."/>
            <person name="Binder M."/>
            <person name="Bloem J."/>
            <person name="Labutti K."/>
            <person name="Salamov A."/>
            <person name="Andreopoulos B."/>
            <person name="Baker S."/>
            <person name="Barry K."/>
            <person name="Bills G."/>
            <person name="Bluhm B."/>
            <person name="Cannon C."/>
            <person name="Castanera R."/>
            <person name="Culley D."/>
            <person name="Daum C."/>
            <person name="Ezra D."/>
            <person name="Gonzalez J."/>
            <person name="Henrissat B."/>
            <person name="Kuo A."/>
            <person name="Liang C."/>
            <person name="Lipzen A."/>
            <person name="Lutzoni F."/>
            <person name="Magnuson J."/>
            <person name="Mondo S."/>
            <person name="Nolan M."/>
            <person name="Ohm R."/>
            <person name="Pangilinan J."/>
            <person name="Park H.-J."/>
            <person name="Ramirez L."/>
            <person name="Alfaro M."/>
            <person name="Sun H."/>
            <person name="Tritt A."/>
            <person name="Yoshinaga Y."/>
            <person name="Zwiers L.-H."/>
            <person name="Turgeon B."/>
            <person name="Goodwin S."/>
            <person name="Spatafora J."/>
            <person name="Crous P."/>
            <person name="Grigoriev I."/>
        </authorList>
    </citation>
    <scope>NUCLEOTIDE SEQUENCE</scope>
    <source>
        <strain evidence="2">CBS 122367</strain>
    </source>
</reference>
<dbReference type="EMBL" id="MU005611">
    <property type="protein sequence ID" value="KAF2678533.1"/>
    <property type="molecule type" value="Genomic_DNA"/>
</dbReference>
<proteinExistence type="predicted"/>
<feature type="region of interest" description="Disordered" evidence="1">
    <location>
        <begin position="87"/>
        <end position="112"/>
    </location>
</feature>
<evidence type="ECO:0000256" key="1">
    <source>
        <dbReference type="SAM" id="MobiDB-lite"/>
    </source>
</evidence>
<feature type="region of interest" description="Disordered" evidence="1">
    <location>
        <begin position="505"/>
        <end position="533"/>
    </location>
</feature>
<organism evidence="2 3">
    <name type="scientific">Lentithecium fluviatile CBS 122367</name>
    <dbReference type="NCBI Taxonomy" id="1168545"/>
    <lineage>
        <taxon>Eukaryota</taxon>
        <taxon>Fungi</taxon>
        <taxon>Dikarya</taxon>
        <taxon>Ascomycota</taxon>
        <taxon>Pezizomycotina</taxon>
        <taxon>Dothideomycetes</taxon>
        <taxon>Pleosporomycetidae</taxon>
        <taxon>Pleosporales</taxon>
        <taxon>Massarineae</taxon>
        <taxon>Lentitheciaceae</taxon>
        <taxon>Lentithecium</taxon>
    </lineage>
</organism>
<dbReference type="Gene3D" id="1.20.5.1000">
    <property type="entry name" value="arf6 gtpase in complex with a specific effector, jip4"/>
    <property type="match status" value="1"/>
</dbReference>
<protein>
    <submittedName>
        <fullName evidence="2">Uncharacterized protein</fullName>
    </submittedName>
</protein>
<feature type="compositionally biased region" description="Basic and acidic residues" evidence="1">
    <location>
        <begin position="550"/>
        <end position="566"/>
    </location>
</feature>
<dbReference type="Proteomes" id="UP000799291">
    <property type="component" value="Unassembled WGS sequence"/>
</dbReference>
<feature type="region of interest" description="Disordered" evidence="1">
    <location>
        <begin position="641"/>
        <end position="683"/>
    </location>
</feature>
<name>A0A6G1IKL7_9PLEO</name>
<dbReference type="AlphaFoldDB" id="A0A6G1IKL7"/>